<keyword evidence="2" id="KW-1185">Reference proteome</keyword>
<comment type="caution">
    <text evidence="1">The sequence shown here is derived from an EMBL/GenBank/DDBJ whole genome shotgun (WGS) entry which is preliminary data.</text>
</comment>
<organism evidence="1 2">
    <name type="scientific">Dallia pectoralis</name>
    <name type="common">Alaska blackfish</name>
    <dbReference type="NCBI Taxonomy" id="75939"/>
    <lineage>
        <taxon>Eukaryota</taxon>
        <taxon>Metazoa</taxon>
        <taxon>Chordata</taxon>
        <taxon>Craniata</taxon>
        <taxon>Vertebrata</taxon>
        <taxon>Euteleostomi</taxon>
        <taxon>Actinopterygii</taxon>
        <taxon>Neopterygii</taxon>
        <taxon>Teleostei</taxon>
        <taxon>Protacanthopterygii</taxon>
        <taxon>Esociformes</taxon>
        <taxon>Umbridae</taxon>
        <taxon>Dallia</taxon>
    </lineage>
</organism>
<dbReference type="EMBL" id="CM055750">
    <property type="protein sequence ID" value="KAJ7994247.1"/>
    <property type="molecule type" value="Genomic_DNA"/>
</dbReference>
<proteinExistence type="predicted"/>
<name>A0ACC2FSH4_DALPE</name>
<gene>
    <name evidence="1" type="ORF">DPEC_G00263910</name>
</gene>
<evidence type="ECO:0000313" key="2">
    <source>
        <dbReference type="Proteomes" id="UP001157502"/>
    </source>
</evidence>
<protein>
    <submittedName>
        <fullName evidence="1">Uncharacterized protein</fullName>
    </submittedName>
</protein>
<evidence type="ECO:0000313" key="1">
    <source>
        <dbReference type="EMBL" id="KAJ7994247.1"/>
    </source>
</evidence>
<accession>A0ACC2FSH4</accession>
<dbReference type="Proteomes" id="UP001157502">
    <property type="component" value="Chromosome 23"/>
</dbReference>
<sequence>MVRWPQIPKQGHGCGDEEGEPGSSGPRAGSATEIRNRCPVCLETFLSQFGNQVGDRFHNGTCGPDEESLNGSEAVKSWRQHKGLHPSDLRHEKLAVFTGAC</sequence>
<reference evidence="1" key="1">
    <citation type="submission" date="2021-05" db="EMBL/GenBank/DDBJ databases">
        <authorList>
            <person name="Pan Q."/>
            <person name="Jouanno E."/>
            <person name="Zahm M."/>
            <person name="Klopp C."/>
            <person name="Cabau C."/>
            <person name="Louis A."/>
            <person name="Berthelot C."/>
            <person name="Parey E."/>
            <person name="Roest Crollius H."/>
            <person name="Montfort J."/>
            <person name="Robinson-Rechavi M."/>
            <person name="Bouchez O."/>
            <person name="Lampietro C."/>
            <person name="Lopez Roques C."/>
            <person name="Donnadieu C."/>
            <person name="Postlethwait J."/>
            <person name="Bobe J."/>
            <person name="Dillon D."/>
            <person name="Chandos A."/>
            <person name="von Hippel F."/>
            <person name="Guiguen Y."/>
        </authorList>
    </citation>
    <scope>NUCLEOTIDE SEQUENCE</scope>
    <source>
        <strain evidence="1">YG-Jan2019</strain>
    </source>
</reference>